<protein>
    <submittedName>
        <fullName evidence="2">Uncharacterized protein</fullName>
    </submittedName>
</protein>
<reference evidence="2" key="1">
    <citation type="submission" date="2018-05" db="EMBL/GenBank/DDBJ databases">
        <authorList>
            <person name="Lanie J.A."/>
            <person name="Ng W.-L."/>
            <person name="Kazmierczak K.M."/>
            <person name="Andrzejewski T.M."/>
            <person name="Davidsen T.M."/>
            <person name="Wayne K.J."/>
            <person name="Tettelin H."/>
            <person name="Glass J.I."/>
            <person name="Rusch D."/>
            <person name="Podicherti R."/>
            <person name="Tsui H.-C.T."/>
            <person name="Winkler M.E."/>
        </authorList>
    </citation>
    <scope>NUCLEOTIDE SEQUENCE</scope>
</reference>
<accession>A0A382U532</accession>
<organism evidence="2">
    <name type="scientific">marine metagenome</name>
    <dbReference type="NCBI Taxonomy" id="408172"/>
    <lineage>
        <taxon>unclassified sequences</taxon>
        <taxon>metagenomes</taxon>
        <taxon>ecological metagenomes</taxon>
    </lineage>
</organism>
<feature type="compositionally biased region" description="Basic and acidic residues" evidence="1">
    <location>
        <begin position="236"/>
        <end position="255"/>
    </location>
</feature>
<gene>
    <name evidence="2" type="ORF">METZ01_LOCUS381879</name>
</gene>
<evidence type="ECO:0000313" key="2">
    <source>
        <dbReference type="EMBL" id="SVD29025.1"/>
    </source>
</evidence>
<dbReference type="AlphaFoldDB" id="A0A382U532"/>
<feature type="non-terminal residue" evidence="2">
    <location>
        <position position="1"/>
    </location>
</feature>
<proteinExistence type="predicted"/>
<name>A0A382U532_9ZZZZ</name>
<dbReference type="EMBL" id="UINC01141346">
    <property type="protein sequence ID" value="SVD29025.1"/>
    <property type="molecule type" value="Genomic_DNA"/>
</dbReference>
<evidence type="ECO:0000256" key="1">
    <source>
        <dbReference type="SAM" id="MobiDB-lite"/>
    </source>
</evidence>
<feature type="compositionally biased region" description="Acidic residues" evidence="1">
    <location>
        <begin position="208"/>
        <end position="220"/>
    </location>
</feature>
<feature type="non-terminal residue" evidence="2">
    <location>
        <position position="296"/>
    </location>
</feature>
<feature type="region of interest" description="Disordered" evidence="1">
    <location>
        <begin position="170"/>
        <end position="262"/>
    </location>
</feature>
<sequence>EVGHARNTPTEGWHDAVCEKGMMFKGYLNVIEDCRIEDKIKTKYPGLRKSFYKGYEELAYDDFFGIKGKDLSELNLIDKINIHFKIGAQARVQFSNEERPYIVRCNNLKTFDEVMELATELFERQKERTEEEIKSMTQEQLEELMASLDIDPTDEGGEHSGDTITIQIEDEETQNGGETDSFGGSVDDEELWGEDADKKAAAKRGEKETDEETDEASEPEPDSKGGKSANEQLEEALTKSETDEEFRKNEGRLFKNDAYTSEPAHYELTDKIKYSNFTVKWKEIDELINKKPVNNY</sequence>
<feature type="compositionally biased region" description="Basic and acidic residues" evidence="1">
    <location>
        <begin position="195"/>
        <end position="207"/>
    </location>
</feature>